<evidence type="ECO:0000313" key="6">
    <source>
        <dbReference type="EMBL" id="SDS42335.1"/>
    </source>
</evidence>
<gene>
    <name evidence="6" type="ORF">SAMN04489751_1978</name>
</gene>
<organism evidence="6 7">
    <name type="scientific">Brevibacterium sandarakinum</name>
    <dbReference type="NCBI Taxonomy" id="629680"/>
    <lineage>
        <taxon>Bacteria</taxon>
        <taxon>Bacillati</taxon>
        <taxon>Actinomycetota</taxon>
        <taxon>Actinomycetes</taxon>
        <taxon>Micrococcales</taxon>
        <taxon>Brevibacteriaceae</taxon>
        <taxon>Brevibacterium</taxon>
    </lineage>
</organism>
<dbReference type="STRING" id="629680.SAMN04489751_1978"/>
<evidence type="ECO:0000313" key="7">
    <source>
        <dbReference type="Proteomes" id="UP000199700"/>
    </source>
</evidence>
<accession>A0A1H1S2V2</accession>
<dbReference type="SUPFAM" id="SSF46689">
    <property type="entry name" value="Homeodomain-like"/>
    <property type="match status" value="1"/>
</dbReference>
<name>A0A1H1S2V2_BRESA</name>
<dbReference type="Gene3D" id="1.10.357.10">
    <property type="entry name" value="Tetracycline Repressor, domain 2"/>
    <property type="match status" value="1"/>
</dbReference>
<reference evidence="6" key="1">
    <citation type="submission" date="2016-10" db="EMBL/GenBank/DDBJ databases">
        <authorList>
            <person name="Varghese N."/>
            <person name="Submissions S."/>
        </authorList>
    </citation>
    <scope>NUCLEOTIDE SEQUENCE [LARGE SCALE GENOMIC DNA]</scope>
    <source>
        <strain evidence="6">DSM 22082</strain>
    </source>
</reference>
<dbReference type="InterPro" id="IPR009057">
    <property type="entry name" value="Homeodomain-like_sf"/>
</dbReference>
<dbReference type="Gene3D" id="1.10.10.60">
    <property type="entry name" value="Homeodomain-like"/>
    <property type="match status" value="1"/>
</dbReference>
<dbReference type="SUPFAM" id="SSF48498">
    <property type="entry name" value="Tetracyclin repressor-like, C-terminal domain"/>
    <property type="match status" value="1"/>
</dbReference>
<feature type="DNA-binding region" description="H-T-H motif" evidence="4">
    <location>
        <begin position="50"/>
        <end position="69"/>
    </location>
</feature>
<keyword evidence="7" id="KW-1185">Reference proteome</keyword>
<protein>
    <submittedName>
        <fullName evidence="6">Regulatory protein, tetR family</fullName>
    </submittedName>
</protein>
<feature type="domain" description="HTH tetR-type" evidence="5">
    <location>
        <begin position="27"/>
        <end position="87"/>
    </location>
</feature>
<dbReference type="Proteomes" id="UP000199700">
    <property type="component" value="Chromosome"/>
</dbReference>
<dbReference type="PROSITE" id="PS50977">
    <property type="entry name" value="HTH_TETR_2"/>
    <property type="match status" value="1"/>
</dbReference>
<evidence type="ECO:0000256" key="2">
    <source>
        <dbReference type="ARBA" id="ARBA00023125"/>
    </source>
</evidence>
<dbReference type="RefSeq" id="WP_092105225.1">
    <property type="nucleotide sequence ID" value="NZ_LT629739.1"/>
</dbReference>
<proteinExistence type="predicted"/>
<keyword evidence="2 4" id="KW-0238">DNA-binding</keyword>
<dbReference type="InterPro" id="IPR001647">
    <property type="entry name" value="HTH_TetR"/>
</dbReference>
<dbReference type="Pfam" id="PF00440">
    <property type="entry name" value="TetR_N"/>
    <property type="match status" value="1"/>
</dbReference>
<dbReference type="OrthoDB" id="329481at2"/>
<evidence type="ECO:0000256" key="4">
    <source>
        <dbReference type="PROSITE-ProRule" id="PRU00335"/>
    </source>
</evidence>
<keyword evidence="1" id="KW-0805">Transcription regulation</keyword>
<dbReference type="EMBL" id="LT629739">
    <property type="protein sequence ID" value="SDS42335.1"/>
    <property type="molecule type" value="Genomic_DNA"/>
</dbReference>
<dbReference type="InterPro" id="IPR036271">
    <property type="entry name" value="Tet_transcr_reg_TetR-rel_C_sf"/>
</dbReference>
<evidence type="ECO:0000256" key="1">
    <source>
        <dbReference type="ARBA" id="ARBA00023015"/>
    </source>
</evidence>
<dbReference type="GO" id="GO:0045892">
    <property type="term" value="P:negative regulation of DNA-templated transcription"/>
    <property type="evidence" value="ECO:0007669"/>
    <property type="project" value="InterPro"/>
</dbReference>
<dbReference type="AlphaFoldDB" id="A0A1H1S2V2"/>
<dbReference type="InterPro" id="IPR004111">
    <property type="entry name" value="Repressor_TetR_C"/>
</dbReference>
<evidence type="ECO:0000259" key="5">
    <source>
        <dbReference type="PROSITE" id="PS50977"/>
    </source>
</evidence>
<sequence>MAKRTDVDEFNLIGLLWRDSSVSPRSGISTQSVTALAVDLADREGLDALTIRRLAEEAGVTAMALYPHIGGRAELVELMLDHVAGVIYEAVTIPEGADWRERVTAIAEANWASCQAHPWITDLAAGRPVPGPGASTKYETELRALDGIGLTDVEMEHTLTALLSLVHGTARATLAVQRSRAPGEDQDTDWWSNIEPALTAAIGDEARFPIAWRVSRSLGDLTGKANDPEGAYRRGVGLILDGIAKRLDTPTSGNGR</sequence>
<keyword evidence="3" id="KW-0804">Transcription</keyword>
<dbReference type="GO" id="GO:0003677">
    <property type="term" value="F:DNA binding"/>
    <property type="evidence" value="ECO:0007669"/>
    <property type="project" value="UniProtKB-UniRule"/>
</dbReference>
<evidence type="ECO:0000256" key="3">
    <source>
        <dbReference type="ARBA" id="ARBA00023163"/>
    </source>
</evidence>
<dbReference type="Pfam" id="PF02909">
    <property type="entry name" value="TetR_C_1"/>
    <property type="match status" value="1"/>
</dbReference>